<dbReference type="InterPro" id="IPR041633">
    <property type="entry name" value="Polbeta"/>
</dbReference>
<dbReference type="NCBIfam" id="NF047752">
    <property type="entry name" value="MntA_antitoxin"/>
    <property type="match status" value="1"/>
</dbReference>
<dbReference type="GO" id="GO:0016740">
    <property type="term" value="F:transferase activity"/>
    <property type="evidence" value="ECO:0007669"/>
    <property type="project" value="UniProtKB-KW"/>
</dbReference>
<dbReference type="AlphaFoldDB" id="A0A845L5H5"/>
<comment type="caution">
    <text evidence="2">The sequence shown here is derived from an EMBL/GenBank/DDBJ whole genome shotgun (WGS) entry which is preliminary data.</text>
</comment>
<dbReference type="RefSeq" id="WP_161260472.1">
    <property type="nucleotide sequence ID" value="NZ_JAFBDC010000002.1"/>
</dbReference>
<dbReference type="SUPFAM" id="SSF81301">
    <property type="entry name" value="Nucleotidyltransferase"/>
    <property type="match status" value="1"/>
</dbReference>
<dbReference type="PANTHER" id="PTHR43852:SF2">
    <property type="entry name" value="PROTEIN ADENYLYLTRANSFERASE MNTA"/>
    <property type="match status" value="1"/>
</dbReference>
<evidence type="ECO:0000313" key="2">
    <source>
        <dbReference type="EMBL" id="MZP41877.1"/>
    </source>
</evidence>
<protein>
    <submittedName>
        <fullName evidence="2">Nucleotidyltransferase domain-containing protein</fullName>
    </submittedName>
</protein>
<accession>A0A845L5H5</accession>
<dbReference type="CDD" id="cd05403">
    <property type="entry name" value="NT_KNTase_like"/>
    <property type="match status" value="1"/>
</dbReference>
<dbReference type="Pfam" id="PF18765">
    <property type="entry name" value="Polbeta"/>
    <property type="match status" value="1"/>
</dbReference>
<dbReference type="Proteomes" id="UP000471031">
    <property type="component" value="Unassembled WGS sequence"/>
</dbReference>
<dbReference type="Gene3D" id="3.30.460.10">
    <property type="entry name" value="Beta Polymerase, domain 2"/>
    <property type="match status" value="1"/>
</dbReference>
<organism evidence="2 3">
    <name type="scientific">Heliomicrobium gestii</name>
    <name type="common">Heliobacterium gestii</name>
    <dbReference type="NCBI Taxonomy" id="2699"/>
    <lineage>
        <taxon>Bacteria</taxon>
        <taxon>Bacillati</taxon>
        <taxon>Bacillota</taxon>
        <taxon>Clostridia</taxon>
        <taxon>Eubacteriales</taxon>
        <taxon>Heliobacteriaceae</taxon>
        <taxon>Heliomicrobium</taxon>
    </lineage>
</organism>
<dbReference type="InterPro" id="IPR052930">
    <property type="entry name" value="TA_antitoxin_MntA"/>
</dbReference>
<evidence type="ECO:0000313" key="3">
    <source>
        <dbReference type="Proteomes" id="UP000471031"/>
    </source>
</evidence>
<name>A0A845L5H5_HELGE</name>
<feature type="domain" description="Polymerase beta nucleotidyltransferase" evidence="1">
    <location>
        <begin position="13"/>
        <end position="101"/>
    </location>
</feature>
<dbReference type="PANTHER" id="PTHR43852">
    <property type="entry name" value="NUCLEOTIDYLTRANSFERASE"/>
    <property type="match status" value="1"/>
</dbReference>
<dbReference type="InterPro" id="IPR043519">
    <property type="entry name" value="NT_sf"/>
</dbReference>
<dbReference type="OrthoDB" id="9816197at2"/>
<dbReference type="EMBL" id="WXEX01000002">
    <property type="protein sequence ID" value="MZP41877.1"/>
    <property type="molecule type" value="Genomic_DNA"/>
</dbReference>
<keyword evidence="3" id="KW-1185">Reference proteome</keyword>
<gene>
    <name evidence="2" type="ORF">GTO89_02370</name>
</gene>
<reference evidence="2 3" key="1">
    <citation type="submission" date="2020-01" db="EMBL/GenBank/DDBJ databases">
        <title>Whole genome sequence of Heliobacterium gestii DSM 11169.</title>
        <authorList>
            <person name="Kyndt J.A."/>
            <person name="Meyer T.E."/>
        </authorList>
    </citation>
    <scope>NUCLEOTIDE SEQUENCE [LARGE SCALE GENOMIC DNA]</scope>
    <source>
        <strain evidence="2 3">DSM 11169</strain>
    </source>
</reference>
<proteinExistence type="predicted"/>
<keyword evidence="2" id="KW-0808">Transferase</keyword>
<sequence>MAICSLEEAKPLIISTIQKNLSPVAVVLFGSAAKDRLRPDSDIDIAILTGDPVEEIVLYRLSQALSHSLNRDVDLIDLSAASTVFQAQILSTGQVIYCRDRDRLLAFHALTLKKYARLNEERHCIFAAERERIRAHES</sequence>
<evidence type="ECO:0000259" key="1">
    <source>
        <dbReference type="Pfam" id="PF18765"/>
    </source>
</evidence>